<dbReference type="InterPro" id="IPR015943">
    <property type="entry name" value="WD40/YVTN_repeat-like_dom_sf"/>
</dbReference>
<organism evidence="2 3">
    <name type="scientific">Devosia insulae DS-56</name>
    <dbReference type="NCBI Taxonomy" id="1116389"/>
    <lineage>
        <taxon>Bacteria</taxon>
        <taxon>Pseudomonadati</taxon>
        <taxon>Pseudomonadota</taxon>
        <taxon>Alphaproteobacteria</taxon>
        <taxon>Hyphomicrobiales</taxon>
        <taxon>Devosiaceae</taxon>
        <taxon>Devosia</taxon>
    </lineage>
</organism>
<dbReference type="SUPFAM" id="SSF50974">
    <property type="entry name" value="Nitrous oxide reductase, N-terminal domain"/>
    <property type="match status" value="1"/>
</dbReference>
<sequence length="401" mass="42183">MLRLLHHLILPAMALSFCATSAFAEEEATFWRLFVADHAKPLVTAIDLGTDQVSGSFELGSPASLYTTPSKAAVYAVQGEADRVSAIASGIALGDHGDHADLEVSAPKLLDANVTGDKPVHFVEHHGDIALFFDGEGVARLLSEKDWLGGDAATRDLKVAAPHHGVAAPLGQYTLISRPSAEDPKALPVGIDVYGADGTTIGDLHACPDLHGEASSGDTLAIACAAGLLLVKAAKDGPELQLLPYSTSLPEGKSTTLLGGVAMQYWLGNYGADRVAIIDPSAAEPFRLVDLPSRRVHFAIDPQRVKYAYVFTEDGALHRLDVVSGAIDKTLQLTEPYSMDREWSLPRPRLAVAGDHIAVTDPLAGAIHLVDAESFTLARDIAVAGAPYNIVAVGGSGATHE</sequence>
<dbReference type="Gene3D" id="2.130.10.10">
    <property type="entry name" value="YVTN repeat-like/Quinoprotein amine dehydrogenase"/>
    <property type="match status" value="1"/>
</dbReference>
<feature type="chain" id="PRO_5009190190" evidence="1">
    <location>
        <begin position="25"/>
        <end position="401"/>
    </location>
</feature>
<dbReference type="Proteomes" id="UP000095463">
    <property type="component" value="Unassembled WGS sequence"/>
</dbReference>
<evidence type="ECO:0000256" key="1">
    <source>
        <dbReference type="SAM" id="SignalP"/>
    </source>
</evidence>
<dbReference type="EMBL" id="LAJE02000357">
    <property type="protein sequence ID" value="OEO28757.1"/>
    <property type="molecule type" value="Genomic_DNA"/>
</dbReference>
<dbReference type="AlphaFoldDB" id="A0A1E5XJI8"/>
<reference evidence="2 3" key="1">
    <citation type="journal article" date="2015" name="Genome Announc.">
        <title>Genome Assemblies of Three Soil-Associated Devosia species: D. insulae, D. limi, and D. soli.</title>
        <authorList>
            <person name="Hassan Y.I."/>
            <person name="Lepp D."/>
            <person name="Zhou T."/>
        </authorList>
    </citation>
    <scope>NUCLEOTIDE SEQUENCE [LARGE SCALE GENOMIC DNA]</scope>
    <source>
        <strain evidence="2 3">DS-56</strain>
    </source>
</reference>
<dbReference type="InterPro" id="IPR011045">
    <property type="entry name" value="N2O_reductase_N"/>
</dbReference>
<gene>
    <name evidence="2" type="ORF">VW23_003115</name>
</gene>
<keyword evidence="3" id="KW-1185">Reference proteome</keyword>
<comment type="caution">
    <text evidence="2">The sequence shown here is derived from an EMBL/GenBank/DDBJ whole genome shotgun (WGS) entry which is preliminary data.</text>
</comment>
<dbReference type="RefSeq" id="WP_069911933.1">
    <property type="nucleotide sequence ID" value="NZ_LAJE02000357.1"/>
</dbReference>
<name>A0A1E5XJI8_9HYPH</name>
<evidence type="ECO:0000313" key="2">
    <source>
        <dbReference type="EMBL" id="OEO28757.1"/>
    </source>
</evidence>
<feature type="signal peptide" evidence="1">
    <location>
        <begin position="1"/>
        <end position="24"/>
    </location>
</feature>
<protein>
    <submittedName>
        <fullName evidence="2">Uncharacterized protein</fullName>
    </submittedName>
</protein>
<dbReference type="InterPro" id="IPR051200">
    <property type="entry name" value="Host-pathogen_enzymatic-act"/>
</dbReference>
<accession>A0A1E5XJI8</accession>
<keyword evidence="1" id="KW-0732">Signal</keyword>
<dbReference type="PANTHER" id="PTHR47197">
    <property type="entry name" value="PROTEIN NIRF"/>
    <property type="match status" value="1"/>
</dbReference>
<proteinExistence type="predicted"/>
<evidence type="ECO:0000313" key="3">
    <source>
        <dbReference type="Proteomes" id="UP000095463"/>
    </source>
</evidence>
<dbReference type="PANTHER" id="PTHR47197:SF3">
    <property type="entry name" value="DIHYDRO-HEME D1 DEHYDROGENASE"/>
    <property type="match status" value="1"/>
</dbReference>